<keyword evidence="3" id="KW-0408">Iron</keyword>
<dbReference type="Pfam" id="PF14226">
    <property type="entry name" value="DIOX_N"/>
    <property type="match status" value="1"/>
</dbReference>
<dbReference type="STRING" id="3818.A0A445CSE9"/>
<accession>A0A445CSE9</accession>
<evidence type="ECO:0000256" key="3">
    <source>
        <dbReference type="ARBA" id="ARBA00023004"/>
    </source>
</evidence>
<dbReference type="EMBL" id="SDMP01000006">
    <property type="protein sequence ID" value="RYR53860.1"/>
    <property type="molecule type" value="Genomic_DNA"/>
</dbReference>
<evidence type="ECO:0000256" key="1">
    <source>
        <dbReference type="ARBA" id="ARBA00022723"/>
    </source>
</evidence>
<gene>
    <name evidence="6" type="ORF">Ahy_A06g029110</name>
</gene>
<comment type="caution">
    <text evidence="6">The sequence shown here is derived from an EMBL/GenBank/DDBJ whole genome shotgun (WGS) entry which is preliminary data.</text>
</comment>
<feature type="domain" description="Isopenicillin N synthase-like Fe(2+) 2OG dioxygenase" evidence="4">
    <location>
        <begin position="198"/>
        <end position="268"/>
    </location>
</feature>
<protein>
    <recommendedName>
        <fullName evidence="8">Non-haem dioxygenase N-terminal domain-containing protein</fullName>
    </recommendedName>
</protein>
<dbReference type="Proteomes" id="UP000289738">
    <property type="component" value="Chromosome A06"/>
</dbReference>
<dbReference type="Pfam" id="PF03171">
    <property type="entry name" value="2OG-FeII_Oxy"/>
    <property type="match status" value="1"/>
</dbReference>
<dbReference type="InterPro" id="IPR026992">
    <property type="entry name" value="DIOX_N"/>
</dbReference>
<evidence type="ECO:0000256" key="2">
    <source>
        <dbReference type="ARBA" id="ARBA00022896"/>
    </source>
</evidence>
<dbReference type="InterPro" id="IPR027443">
    <property type="entry name" value="IPNS-like_sf"/>
</dbReference>
<dbReference type="Gene3D" id="2.60.120.330">
    <property type="entry name" value="B-lactam Antibiotic, Isopenicillin N Synthase, Chain"/>
    <property type="match status" value="1"/>
</dbReference>
<sequence length="305" mass="34713">MAKSIYKMSTDVKGNTNNSIGLKDSSSSYMIPIPIIDVSLLSSSEPEIKKLRYALTLAGYFQTIGHGMSTSYLHKICQVLKKIFQLPVEKKQKYARSANDSEGYGNDKINRRCSLWPQNPIDFRYFLCTLNSSLTCYRKIKLSLVFLLLCSEILEAFSIKVKSMIDYLLRCMARSLNMEEGRFLDQFGGQSLFAMTSALVLGLKPHTYRSVITVLLQDNEVEDEKLVNDLVANLGDQMQIMSNGIFKSPMHSVMTNKEKMRKLVAMSYEPKAENEIGPVESLITDTCPRLYKNVKNYGEINYRCY</sequence>
<keyword evidence="1" id="KW-0479">Metal-binding</keyword>
<dbReference type="GO" id="GO:0046872">
    <property type="term" value="F:metal ion binding"/>
    <property type="evidence" value="ECO:0007669"/>
    <property type="project" value="UniProtKB-KW"/>
</dbReference>
<dbReference type="AlphaFoldDB" id="A0A445CSE9"/>
<reference evidence="6 7" key="1">
    <citation type="submission" date="2019-01" db="EMBL/GenBank/DDBJ databases">
        <title>Sequencing of cultivated peanut Arachis hypogaea provides insights into genome evolution and oil improvement.</title>
        <authorList>
            <person name="Chen X."/>
        </authorList>
    </citation>
    <scope>NUCLEOTIDE SEQUENCE [LARGE SCALE GENOMIC DNA]</scope>
    <source>
        <strain evidence="7">cv. Fuhuasheng</strain>
        <tissue evidence="6">Leaves</tissue>
    </source>
</reference>
<dbReference type="PANTHER" id="PTHR47991">
    <property type="entry name" value="OXOGLUTARATE/IRON-DEPENDENT DIOXYGENASE"/>
    <property type="match status" value="1"/>
</dbReference>
<proteinExistence type="predicted"/>
<organism evidence="6 7">
    <name type="scientific">Arachis hypogaea</name>
    <name type="common">Peanut</name>
    <dbReference type="NCBI Taxonomy" id="3818"/>
    <lineage>
        <taxon>Eukaryota</taxon>
        <taxon>Viridiplantae</taxon>
        <taxon>Streptophyta</taxon>
        <taxon>Embryophyta</taxon>
        <taxon>Tracheophyta</taxon>
        <taxon>Spermatophyta</taxon>
        <taxon>Magnoliopsida</taxon>
        <taxon>eudicotyledons</taxon>
        <taxon>Gunneridae</taxon>
        <taxon>Pentapetalae</taxon>
        <taxon>rosids</taxon>
        <taxon>fabids</taxon>
        <taxon>Fabales</taxon>
        <taxon>Fabaceae</taxon>
        <taxon>Papilionoideae</taxon>
        <taxon>50 kb inversion clade</taxon>
        <taxon>dalbergioids sensu lato</taxon>
        <taxon>Dalbergieae</taxon>
        <taxon>Pterocarpus clade</taxon>
        <taxon>Arachis</taxon>
    </lineage>
</organism>
<keyword evidence="2" id="KW-0847">Vitamin C</keyword>
<dbReference type="InterPro" id="IPR044861">
    <property type="entry name" value="IPNS-like_FE2OG_OXY"/>
</dbReference>
<evidence type="ECO:0000313" key="7">
    <source>
        <dbReference type="Proteomes" id="UP000289738"/>
    </source>
</evidence>
<dbReference type="InterPro" id="IPR050295">
    <property type="entry name" value="Plant_2OG-oxidoreductases"/>
</dbReference>
<evidence type="ECO:0000259" key="5">
    <source>
        <dbReference type="Pfam" id="PF14226"/>
    </source>
</evidence>
<evidence type="ECO:0008006" key="8">
    <source>
        <dbReference type="Google" id="ProtNLM"/>
    </source>
</evidence>
<name>A0A445CSE9_ARAHY</name>
<keyword evidence="7" id="KW-1185">Reference proteome</keyword>
<feature type="domain" description="Non-haem dioxygenase N-terminal" evidence="5">
    <location>
        <begin position="33"/>
        <end position="107"/>
    </location>
</feature>
<dbReference type="GO" id="GO:0031418">
    <property type="term" value="F:L-ascorbic acid binding"/>
    <property type="evidence" value="ECO:0007669"/>
    <property type="project" value="UniProtKB-KW"/>
</dbReference>
<evidence type="ECO:0000259" key="4">
    <source>
        <dbReference type="Pfam" id="PF03171"/>
    </source>
</evidence>
<evidence type="ECO:0000313" key="6">
    <source>
        <dbReference type="EMBL" id="RYR53860.1"/>
    </source>
</evidence>
<dbReference type="SUPFAM" id="SSF51197">
    <property type="entry name" value="Clavaminate synthase-like"/>
    <property type="match status" value="1"/>
</dbReference>